<organism evidence="1">
    <name type="scientific">marine sediment metagenome</name>
    <dbReference type="NCBI Taxonomy" id="412755"/>
    <lineage>
        <taxon>unclassified sequences</taxon>
        <taxon>metagenomes</taxon>
        <taxon>ecological metagenomes</taxon>
    </lineage>
</organism>
<evidence type="ECO:0000313" key="1">
    <source>
        <dbReference type="EMBL" id="GAG05165.1"/>
    </source>
</evidence>
<reference evidence="1" key="1">
    <citation type="journal article" date="2014" name="Front. Microbiol.">
        <title>High frequency of phylogenetically diverse reductive dehalogenase-homologous genes in deep subseafloor sedimentary metagenomes.</title>
        <authorList>
            <person name="Kawai M."/>
            <person name="Futagami T."/>
            <person name="Toyoda A."/>
            <person name="Takaki Y."/>
            <person name="Nishi S."/>
            <person name="Hori S."/>
            <person name="Arai W."/>
            <person name="Tsubouchi T."/>
            <person name="Morono Y."/>
            <person name="Uchiyama I."/>
            <person name="Ito T."/>
            <person name="Fujiyama A."/>
            <person name="Inagaki F."/>
            <person name="Takami H."/>
        </authorList>
    </citation>
    <scope>NUCLEOTIDE SEQUENCE</scope>
    <source>
        <strain evidence="1">Expedition CK06-06</strain>
    </source>
</reference>
<proteinExistence type="predicted"/>
<sequence>MSKDVEVDERLVGLVWTIHNCCDLFAAVHDFGDLSHAIPTLLEHIHQTSQTIQEDYCIDKDSQKED</sequence>
<comment type="caution">
    <text evidence="1">The sequence shown here is derived from an EMBL/GenBank/DDBJ whole genome shotgun (WGS) entry which is preliminary data.</text>
</comment>
<protein>
    <submittedName>
        <fullName evidence="1">Uncharacterized protein</fullName>
    </submittedName>
</protein>
<name>X0UHU5_9ZZZZ</name>
<dbReference type="EMBL" id="BARS01025528">
    <property type="protein sequence ID" value="GAG05165.1"/>
    <property type="molecule type" value="Genomic_DNA"/>
</dbReference>
<gene>
    <name evidence="1" type="ORF">S01H1_40325</name>
</gene>
<dbReference type="AlphaFoldDB" id="X0UHU5"/>
<accession>X0UHU5</accession>